<dbReference type="InterPro" id="IPR018087">
    <property type="entry name" value="Glyco_hydro_5_CS"/>
</dbReference>
<dbReference type="InterPro" id="IPR001547">
    <property type="entry name" value="Glyco_hydro_5"/>
</dbReference>
<organism evidence="4 5">
    <name type="scientific">Larkinella insperata</name>
    <dbReference type="NCBI Taxonomy" id="332158"/>
    <lineage>
        <taxon>Bacteria</taxon>
        <taxon>Pseudomonadati</taxon>
        <taxon>Bacteroidota</taxon>
        <taxon>Cytophagia</taxon>
        <taxon>Cytophagales</taxon>
        <taxon>Spirosomataceae</taxon>
        <taxon>Larkinella</taxon>
    </lineage>
</organism>
<dbReference type="PANTHER" id="PTHR34142">
    <property type="entry name" value="ENDO-BETA-1,4-GLUCANASE A"/>
    <property type="match status" value="1"/>
</dbReference>
<feature type="domain" description="Glycoside hydrolase family 5" evidence="3">
    <location>
        <begin position="44"/>
        <end position="294"/>
    </location>
</feature>
<accession>A0ABW3Q396</accession>
<reference evidence="5" key="1">
    <citation type="journal article" date="2019" name="Int. J. Syst. Evol. Microbiol.">
        <title>The Global Catalogue of Microorganisms (GCM) 10K type strain sequencing project: providing services to taxonomists for standard genome sequencing and annotation.</title>
        <authorList>
            <consortium name="The Broad Institute Genomics Platform"/>
            <consortium name="The Broad Institute Genome Sequencing Center for Infectious Disease"/>
            <person name="Wu L."/>
            <person name="Ma J."/>
        </authorList>
    </citation>
    <scope>NUCLEOTIDE SEQUENCE [LARGE SCALE GENOMIC DNA]</scope>
    <source>
        <strain evidence="5">CCUG 55608</strain>
    </source>
</reference>
<dbReference type="SUPFAM" id="SSF51445">
    <property type="entry name" value="(Trans)glycosidases"/>
    <property type="match status" value="1"/>
</dbReference>
<keyword evidence="5" id="KW-1185">Reference proteome</keyword>
<comment type="caution">
    <text evidence="4">The sequence shown here is derived from an EMBL/GenBank/DDBJ whole genome shotgun (WGS) entry which is preliminary data.</text>
</comment>
<protein>
    <submittedName>
        <fullName evidence="4">Cellulase family glycosylhydrolase</fullName>
    </submittedName>
</protein>
<dbReference type="EMBL" id="JBHTLP010000002">
    <property type="protein sequence ID" value="MFD1140208.1"/>
    <property type="molecule type" value="Genomic_DNA"/>
</dbReference>
<keyword evidence="2" id="KW-0326">Glycosidase</keyword>
<name>A0ABW3Q396_9BACT</name>
<dbReference type="InterPro" id="IPR026444">
    <property type="entry name" value="Secre_tail"/>
</dbReference>
<evidence type="ECO:0000313" key="5">
    <source>
        <dbReference type="Proteomes" id="UP001597116"/>
    </source>
</evidence>
<dbReference type="InterPro" id="IPR017853">
    <property type="entry name" value="GH"/>
</dbReference>
<dbReference type="Pfam" id="PF00150">
    <property type="entry name" value="Cellulase"/>
    <property type="match status" value="1"/>
</dbReference>
<keyword evidence="1" id="KW-0378">Hydrolase</keyword>
<dbReference type="PROSITE" id="PS00659">
    <property type="entry name" value="GLYCOSYL_HYDROL_F5"/>
    <property type="match status" value="1"/>
</dbReference>
<dbReference type="RefSeq" id="WP_265989757.1">
    <property type="nucleotide sequence ID" value="NZ_CP110973.1"/>
</dbReference>
<evidence type="ECO:0000256" key="1">
    <source>
        <dbReference type="ARBA" id="ARBA00022801"/>
    </source>
</evidence>
<dbReference type="Gene3D" id="3.20.20.80">
    <property type="entry name" value="Glycosidases"/>
    <property type="match status" value="1"/>
</dbReference>
<sequence length="809" mass="86403">MKKRFSTLLSGLVALLFCIDLFAQSLTPLAANGRLRVVNRQLTNEAGSPIQLRGMSSHGLHWFGSCYTPSALQTLATGWGADVFRAAMYISEGGYLNDKVGLQNKVNQLVDWSEQNGMYCIIDWHILNPGDPNIYTNEAMEFFRLMAQRHAGKKHVIYEICNEPNGVSWAQIKSYAEKVIPVIRQYDQNAIILVGTPSWSGSPWEVVGNPLTGANATNVMYTFHFYAGSHYLPNYRANMENALANIPIFASEWGTSNYSGNGGNDYNSAQAWIDFFAGNNASGIKVSWCNWSFADKAETSAALNPGACAGSNWNNTSESGTWVKSRLLNPADQFGPPTPSVAITSPTNNATVTVGSSPVVTATVTNATATKVEFYNGTTKLGEDATAPYSWTISSITAGVYSLTAKAILATGGPLTSPVVRMTAVTSPPPTDPGPNPGGALNGPACVAVNEVKTFEVNANLLANATNFSWWCTGSTRSITPVQSGKATISFGPSFTGGQVCVGVNYSVAPWYRQICTTVTVCNGTPPPAANQAPTISLTTPANSATFAAPATVTLQANATDADGTIAKVEFYNGTTKLGEDLTPPYQFTWNDLAAGTYTLSARATDNRNATAQSGSVTMTVKAVTPPPTSPGTDLIGPDCVAVSEVKTYELTTDQRANATSFSWWVTGSTQSLTPVSAGKVSINFGQWFTGGQVCVGVNYSVAPWYKQICKPVTVCPNARLTSVEPETTVSPGVVYPNPSQESFVFTADDHIRQLSVTDASGREPQPLGELGKGQQVRFGSQLPAGSYWLQIRYENNTRRAVKLIKAGR</sequence>
<evidence type="ECO:0000256" key="2">
    <source>
        <dbReference type="ARBA" id="ARBA00023295"/>
    </source>
</evidence>
<dbReference type="NCBIfam" id="TIGR04183">
    <property type="entry name" value="Por_Secre_tail"/>
    <property type="match status" value="1"/>
</dbReference>
<dbReference type="Proteomes" id="UP001597116">
    <property type="component" value="Unassembled WGS sequence"/>
</dbReference>
<dbReference type="Pfam" id="PF17957">
    <property type="entry name" value="Big_7"/>
    <property type="match status" value="2"/>
</dbReference>
<gene>
    <name evidence="4" type="ORF">ACFQ4C_03775</name>
</gene>
<proteinExistence type="predicted"/>
<dbReference type="PANTHER" id="PTHR34142:SF1">
    <property type="entry name" value="GLYCOSIDE HYDROLASE FAMILY 5 DOMAIN-CONTAINING PROTEIN"/>
    <property type="match status" value="1"/>
</dbReference>
<evidence type="ECO:0000313" key="4">
    <source>
        <dbReference type="EMBL" id="MFD1140208.1"/>
    </source>
</evidence>
<evidence type="ECO:0000259" key="3">
    <source>
        <dbReference type="Pfam" id="PF00150"/>
    </source>
</evidence>
<dbReference type="InterPro" id="IPR013783">
    <property type="entry name" value="Ig-like_fold"/>
</dbReference>
<dbReference type="Gene3D" id="2.60.40.10">
    <property type="entry name" value="Immunoglobulins"/>
    <property type="match status" value="2"/>
</dbReference>